<sequence>MEARKSRLFYGWIVVIAAGCVILIMYGTLLTFGIFFEPVATEFGWSRAMTAGAFSVGIVVRGFLYVVSGRLTDKYGPRIVVTACGLLLGTGYLLMSQSVVFGSS</sequence>
<keyword evidence="1" id="KW-0812">Transmembrane</keyword>
<keyword evidence="1" id="KW-0472">Membrane</keyword>
<dbReference type="AlphaFoldDB" id="X1C267"/>
<evidence type="ECO:0000313" key="2">
    <source>
        <dbReference type="EMBL" id="GAH02216.1"/>
    </source>
</evidence>
<dbReference type="Gene3D" id="1.20.1250.20">
    <property type="entry name" value="MFS general substrate transporter like domains"/>
    <property type="match status" value="1"/>
</dbReference>
<accession>X1C267</accession>
<gene>
    <name evidence="2" type="ORF">S01H4_43850</name>
</gene>
<dbReference type="PANTHER" id="PTHR11360">
    <property type="entry name" value="MONOCARBOXYLATE TRANSPORTER"/>
    <property type="match status" value="1"/>
</dbReference>
<reference evidence="2" key="1">
    <citation type="journal article" date="2014" name="Front. Microbiol.">
        <title>High frequency of phylogenetically diverse reductive dehalogenase-homologous genes in deep subseafloor sedimentary metagenomes.</title>
        <authorList>
            <person name="Kawai M."/>
            <person name="Futagami T."/>
            <person name="Toyoda A."/>
            <person name="Takaki Y."/>
            <person name="Nishi S."/>
            <person name="Hori S."/>
            <person name="Arai W."/>
            <person name="Tsubouchi T."/>
            <person name="Morono Y."/>
            <person name="Uchiyama I."/>
            <person name="Ito T."/>
            <person name="Fujiyama A."/>
            <person name="Inagaki F."/>
            <person name="Takami H."/>
        </authorList>
    </citation>
    <scope>NUCLEOTIDE SEQUENCE</scope>
    <source>
        <strain evidence="2">Expedition CK06-06</strain>
    </source>
</reference>
<comment type="caution">
    <text evidence="2">The sequence shown here is derived from an EMBL/GenBank/DDBJ whole genome shotgun (WGS) entry which is preliminary data.</text>
</comment>
<feature type="non-terminal residue" evidence="2">
    <location>
        <position position="104"/>
    </location>
</feature>
<dbReference type="EMBL" id="BART01024235">
    <property type="protein sequence ID" value="GAH02216.1"/>
    <property type="molecule type" value="Genomic_DNA"/>
</dbReference>
<feature type="transmembrane region" description="Helical" evidence="1">
    <location>
        <begin position="12"/>
        <end position="36"/>
    </location>
</feature>
<dbReference type="PROSITE" id="PS51257">
    <property type="entry name" value="PROKAR_LIPOPROTEIN"/>
    <property type="match status" value="1"/>
</dbReference>
<name>X1C267_9ZZZZ</name>
<feature type="transmembrane region" description="Helical" evidence="1">
    <location>
        <begin position="48"/>
        <end position="67"/>
    </location>
</feature>
<evidence type="ECO:0000256" key="1">
    <source>
        <dbReference type="SAM" id="Phobius"/>
    </source>
</evidence>
<evidence type="ECO:0008006" key="3">
    <source>
        <dbReference type="Google" id="ProtNLM"/>
    </source>
</evidence>
<dbReference type="PANTHER" id="PTHR11360:SF284">
    <property type="entry name" value="EG:103B4.3 PROTEIN-RELATED"/>
    <property type="match status" value="1"/>
</dbReference>
<dbReference type="SUPFAM" id="SSF103473">
    <property type="entry name" value="MFS general substrate transporter"/>
    <property type="match status" value="1"/>
</dbReference>
<keyword evidence="1" id="KW-1133">Transmembrane helix</keyword>
<feature type="transmembrane region" description="Helical" evidence="1">
    <location>
        <begin position="79"/>
        <end position="101"/>
    </location>
</feature>
<organism evidence="2">
    <name type="scientific">marine sediment metagenome</name>
    <dbReference type="NCBI Taxonomy" id="412755"/>
    <lineage>
        <taxon>unclassified sequences</taxon>
        <taxon>metagenomes</taxon>
        <taxon>ecological metagenomes</taxon>
    </lineage>
</organism>
<dbReference type="InterPro" id="IPR036259">
    <property type="entry name" value="MFS_trans_sf"/>
</dbReference>
<protein>
    <recommendedName>
        <fullName evidence="3">Major facilitator superfamily (MFS) profile domain-containing protein</fullName>
    </recommendedName>
</protein>
<proteinExistence type="predicted"/>
<dbReference type="InterPro" id="IPR050327">
    <property type="entry name" value="Proton-linked_MCT"/>
</dbReference>